<dbReference type="InterPro" id="IPR028045">
    <property type="entry name" value="HROB"/>
</dbReference>
<dbReference type="GeneID" id="107418552"/>
<keyword evidence="3" id="KW-1185">Reference proteome</keyword>
<dbReference type="KEGG" id="zju:107418552"/>
<feature type="region of interest" description="Disordered" evidence="1">
    <location>
        <begin position="1"/>
        <end position="52"/>
    </location>
</feature>
<dbReference type="RefSeq" id="XP_015882740.2">
    <property type="nucleotide sequence ID" value="XM_016027254.4"/>
</dbReference>
<dbReference type="InterPro" id="IPR058570">
    <property type="entry name" value="HROB_OB"/>
</dbReference>
<protein>
    <submittedName>
        <fullName evidence="4">Uncharacterized protein LOC107418552 isoform X1</fullName>
    </submittedName>
</protein>
<dbReference type="AlphaFoldDB" id="A0A6P4AAK2"/>
<dbReference type="InParanoid" id="A0A6P4AAK2"/>
<sequence length="496" mass="54773">MEPWEELDVDDSDIPSLLRPCKRHQPSQASTPQPHSNSSSSSSSLPRFIPGPAGTVQAAMQLRARNNHAFTGGRDEEPVPTQDYIRRVLENGPEHDDDFTANPWLFALDFLRKHDMDHTVDGSGVTPGKALGWIKNGLETDKVEQVVAIIKSFTPNGLGDLMVTLKDPTGTMGASIHRKVLSEGQFGKDISVGAVLILKKVAVFSASRSAHYLNVTLNNVVKVISKDCGPPLEDNSPALPDKYIAKITERSKASNLPQEITSRERTGGILNSQEENLEIRGKAHDDRVRSETLQVLLGIMSQERTEGIMNTQSENLNFMQSRSARNDSVSSKTSQMHQEIFSQERTEGLLDNLGEKFNSRGSAHNDRVSDITSQVPQEIMSHERTEGIMDCLRENSKLRGSAHNDRAMEVNLVPGSCSFSHDKYRNQNAGVEKEYILVSKPGSQATNAAENLVRVHSHDQKSGVIPEVGSQRQLLSSRTSPPDWTVEQLDLLMVDD</sequence>
<dbReference type="PANTHER" id="PTHR14523">
    <property type="entry name" value="UNCHARACTERIZED PROTEIN C17ORF53 HOMOLOG"/>
    <property type="match status" value="1"/>
</dbReference>
<dbReference type="PANTHER" id="PTHR14523:SF1">
    <property type="entry name" value="HOMOLOGOUS RECOMBINATION OB-FOLD PROTEIN"/>
    <property type="match status" value="1"/>
</dbReference>
<evidence type="ECO:0000313" key="3">
    <source>
        <dbReference type="Proteomes" id="UP001652623"/>
    </source>
</evidence>
<gene>
    <name evidence="4" type="primary">LOC107418552</name>
</gene>
<dbReference type="GO" id="GO:0000725">
    <property type="term" value="P:recombinational repair"/>
    <property type="evidence" value="ECO:0007669"/>
    <property type="project" value="InterPro"/>
</dbReference>
<organism evidence="3 4">
    <name type="scientific">Ziziphus jujuba</name>
    <name type="common">Chinese jujube</name>
    <name type="synonym">Ziziphus sativa</name>
    <dbReference type="NCBI Taxonomy" id="326968"/>
    <lineage>
        <taxon>Eukaryota</taxon>
        <taxon>Viridiplantae</taxon>
        <taxon>Streptophyta</taxon>
        <taxon>Embryophyta</taxon>
        <taxon>Tracheophyta</taxon>
        <taxon>Spermatophyta</taxon>
        <taxon>Magnoliopsida</taxon>
        <taxon>eudicotyledons</taxon>
        <taxon>Gunneridae</taxon>
        <taxon>Pentapetalae</taxon>
        <taxon>rosids</taxon>
        <taxon>fabids</taxon>
        <taxon>Rosales</taxon>
        <taxon>Rhamnaceae</taxon>
        <taxon>Paliureae</taxon>
        <taxon>Ziziphus</taxon>
    </lineage>
</organism>
<proteinExistence type="predicted"/>
<dbReference type="Proteomes" id="UP001652623">
    <property type="component" value="Chromosome 2"/>
</dbReference>
<reference evidence="4" key="2">
    <citation type="submission" date="2025-08" db="UniProtKB">
        <authorList>
            <consortium name="RefSeq"/>
        </authorList>
    </citation>
    <scope>IDENTIFICATION</scope>
    <source>
        <tissue evidence="4">Seedling</tissue>
    </source>
</reference>
<name>A0A6P4AAK2_ZIZJJ</name>
<evidence type="ECO:0000256" key="1">
    <source>
        <dbReference type="SAM" id="MobiDB-lite"/>
    </source>
</evidence>
<feature type="domain" description="Homologous recombination OB-fold protein OB-fold" evidence="2">
    <location>
        <begin position="141"/>
        <end position="227"/>
    </location>
</feature>
<feature type="compositionally biased region" description="Acidic residues" evidence="1">
    <location>
        <begin position="1"/>
        <end position="13"/>
    </location>
</feature>
<feature type="compositionally biased region" description="Polar residues" evidence="1">
    <location>
        <begin position="26"/>
        <end position="35"/>
    </location>
</feature>
<reference evidence="3" key="1">
    <citation type="submission" date="2025-05" db="UniProtKB">
        <authorList>
            <consortium name="RefSeq"/>
        </authorList>
    </citation>
    <scope>NUCLEOTIDE SEQUENCE [LARGE SCALE GENOMIC DNA]</scope>
</reference>
<evidence type="ECO:0000259" key="2">
    <source>
        <dbReference type="Pfam" id="PF15072"/>
    </source>
</evidence>
<evidence type="ECO:0000313" key="4">
    <source>
        <dbReference type="RefSeq" id="XP_015882740.2"/>
    </source>
</evidence>
<accession>A0A6P4AAK2</accession>
<dbReference type="Pfam" id="PF15072">
    <property type="entry name" value="HROB"/>
    <property type="match status" value="1"/>
</dbReference>